<gene>
    <name evidence="2" type="ORF">DIU31_028245</name>
    <name evidence="3" type="ORF">J3L21_32765</name>
</gene>
<dbReference type="Proteomes" id="UP000663940">
    <property type="component" value="Chromosome"/>
</dbReference>
<dbReference type="Pfam" id="PF08808">
    <property type="entry name" value="RES"/>
    <property type="match status" value="1"/>
</dbReference>
<name>A0AAE6JK33_9SPHI</name>
<accession>A0AAE6JK33</accession>
<dbReference type="InterPro" id="IPR041206">
    <property type="entry name" value="HEPN/RES_NTD1"/>
</dbReference>
<reference evidence="3 5" key="2">
    <citation type="submission" date="2021-03" db="EMBL/GenBank/DDBJ databases">
        <title>Mucilaginibacter strains isolated from gold and copper mining confer multi heavy-metal resistance.</title>
        <authorList>
            <person name="Li Y."/>
        </authorList>
    </citation>
    <scope>NUCLEOTIDE SEQUENCE [LARGE SCALE GENOMIC DNA]</scope>
    <source>
        <strain evidence="3 5">P2-4</strain>
    </source>
</reference>
<dbReference type="RefSeq" id="WP_112653095.1">
    <property type="nucleotide sequence ID" value="NZ_CP043451.1"/>
</dbReference>
<evidence type="ECO:0000313" key="2">
    <source>
        <dbReference type="EMBL" id="QEM07199.1"/>
    </source>
</evidence>
<dbReference type="InterPro" id="IPR014914">
    <property type="entry name" value="RES_dom"/>
</dbReference>
<protein>
    <submittedName>
        <fullName evidence="3">RES domain-containing protein</fullName>
    </submittedName>
    <submittedName>
        <fullName evidence="2">RES family NAD+ phosphorylase</fullName>
    </submittedName>
</protein>
<keyword evidence="5" id="KW-1185">Reference proteome</keyword>
<evidence type="ECO:0000259" key="1">
    <source>
        <dbReference type="SMART" id="SM00953"/>
    </source>
</evidence>
<dbReference type="EMBL" id="CP043451">
    <property type="protein sequence ID" value="QEM07199.1"/>
    <property type="molecule type" value="Genomic_DNA"/>
</dbReference>
<proteinExistence type="predicted"/>
<evidence type="ECO:0000313" key="3">
    <source>
        <dbReference type="EMBL" id="QTE50249.1"/>
    </source>
</evidence>
<evidence type="ECO:0000313" key="4">
    <source>
        <dbReference type="Proteomes" id="UP000250557"/>
    </source>
</evidence>
<dbReference type="AlphaFoldDB" id="A0AAE6JK33"/>
<dbReference type="Proteomes" id="UP000250557">
    <property type="component" value="Chromosome"/>
</dbReference>
<sequence>MTFPYDESVGLKHVGYECIGDKFLKEEMQKSGNRRKCAYCGKVSKGYRLVDVALRVEKAFETFYIRTAADMDGFEYAMHNDREISYEWERNGQPVIEAIAEALESENDIAEDVQAILADKNANWDPSDPLEETEFHADSYYTSNETSDKWWRDQWEKFESSIKSQSRFFNREGTKLLKKVFEGIQEMSARGGRPIVKTIGPRTGITSAFRARVFQSDARLSDALKSPALHIGPPPSQFASSGRMNARGISVFYGAIDEETALAEVRPPVGSQVIVGEFTLTRRLKVLDLTALPDIKAEGSIFDPDFAAELERITFLSNLTSILTRPVMPDDEVFDYLPTQAIADFLSSEPPFEFDGLLFPSAQVEGAKQNMVLFHKSSRVAEETLPAGTKTEVQLWGWEESGPYRNYQVIERVPEDVTIETEEIPLEEKSPVDALLEELESSGSADPRQVTLKLIVKSVKVHVIKAVKILSEDHSVYRLRYTDTPITDD</sequence>
<dbReference type="SMART" id="SM00953">
    <property type="entry name" value="RES"/>
    <property type="match status" value="1"/>
</dbReference>
<reference evidence="2 4" key="1">
    <citation type="submission" date="2019-08" db="EMBL/GenBank/DDBJ databases">
        <title>Comparative genome analysis confer to the adaptation heavy metal polluted environment.</title>
        <authorList>
            <person name="Li Y."/>
        </authorList>
    </citation>
    <scope>NUCLEOTIDE SEQUENCE [LARGE SCALE GENOMIC DNA]</scope>
    <source>
        <strain evidence="2 4">P2</strain>
    </source>
</reference>
<feature type="domain" description="RES" evidence="1">
    <location>
        <begin position="227"/>
        <end position="387"/>
    </location>
</feature>
<organism evidence="2 4">
    <name type="scientific">Mucilaginibacter rubeus</name>
    <dbReference type="NCBI Taxonomy" id="2027860"/>
    <lineage>
        <taxon>Bacteria</taxon>
        <taxon>Pseudomonadati</taxon>
        <taxon>Bacteroidota</taxon>
        <taxon>Sphingobacteriia</taxon>
        <taxon>Sphingobacteriales</taxon>
        <taxon>Sphingobacteriaceae</taxon>
        <taxon>Mucilaginibacter</taxon>
    </lineage>
</organism>
<evidence type="ECO:0000313" key="5">
    <source>
        <dbReference type="Proteomes" id="UP000663940"/>
    </source>
</evidence>
<dbReference type="EMBL" id="CP071880">
    <property type="protein sequence ID" value="QTE50249.1"/>
    <property type="molecule type" value="Genomic_DNA"/>
</dbReference>
<dbReference type="Pfam" id="PF18870">
    <property type="entry name" value="HEPN_RES_NTD1"/>
    <property type="match status" value="1"/>
</dbReference>